<accession>A0A5N6PKU0</accession>
<organism evidence="1 2">
    <name type="scientific">Mikania micrantha</name>
    <name type="common">bitter vine</name>
    <dbReference type="NCBI Taxonomy" id="192012"/>
    <lineage>
        <taxon>Eukaryota</taxon>
        <taxon>Viridiplantae</taxon>
        <taxon>Streptophyta</taxon>
        <taxon>Embryophyta</taxon>
        <taxon>Tracheophyta</taxon>
        <taxon>Spermatophyta</taxon>
        <taxon>Magnoliopsida</taxon>
        <taxon>eudicotyledons</taxon>
        <taxon>Gunneridae</taxon>
        <taxon>Pentapetalae</taxon>
        <taxon>asterids</taxon>
        <taxon>campanulids</taxon>
        <taxon>Asterales</taxon>
        <taxon>Asteraceae</taxon>
        <taxon>Asteroideae</taxon>
        <taxon>Heliantheae alliance</taxon>
        <taxon>Eupatorieae</taxon>
        <taxon>Mikania</taxon>
    </lineage>
</organism>
<proteinExistence type="predicted"/>
<dbReference type="AlphaFoldDB" id="A0A5N6PKU0"/>
<reference evidence="1 2" key="1">
    <citation type="submission" date="2019-05" db="EMBL/GenBank/DDBJ databases">
        <title>Mikania micrantha, genome provides insights into the molecular mechanism of rapid growth.</title>
        <authorList>
            <person name="Liu B."/>
        </authorList>
    </citation>
    <scope>NUCLEOTIDE SEQUENCE [LARGE SCALE GENOMIC DNA]</scope>
    <source>
        <strain evidence="1">NLD-2019</strain>
        <tissue evidence="1">Leaf</tissue>
    </source>
</reference>
<dbReference type="OrthoDB" id="1934890at2759"/>
<sequence>MVTTTVGLLHCRSSPLVSFSRGFRSRVPVGKRMIDGRGVGWGSWWVGKSLMCTDFIKRPSNRRKPPAPQTAIKLAGEDGGTATVRVADGGFPAVLPQPVRLSCSLP</sequence>
<keyword evidence="2" id="KW-1185">Reference proteome</keyword>
<name>A0A5N6PKU0_9ASTR</name>
<gene>
    <name evidence="1" type="ORF">E3N88_05374</name>
</gene>
<protein>
    <submittedName>
        <fullName evidence="1">Uncharacterized protein</fullName>
    </submittedName>
</protein>
<evidence type="ECO:0000313" key="1">
    <source>
        <dbReference type="EMBL" id="KAD6794478.1"/>
    </source>
</evidence>
<evidence type="ECO:0000313" key="2">
    <source>
        <dbReference type="Proteomes" id="UP000326396"/>
    </source>
</evidence>
<dbReference type="Proteomes" id="UP000326396">
    <property type="component" value="Linkage Group LG11"/>
</dbReference>
<comment type="caution">
    <text evidence="1">The sequence shown here is derived from an EMBL/GenBank/DDBJ whole genome shotgun (WGS) entry which is preliminary data.</text>
</comment>
<dbReference type="EMBL" id="SZYD01000003">
    <property type="protein sequence ID" value="KAD6794478.1"/>
    <property type="molecule type" value="Genomic_DNA"/>
</dbReference>